<dbReference type="PANTHER" id="PTHR34580">
    <property type="match status" value="1"/>
</dbReference>
<dbReference type="EMBL" id="AYSO01000019">
    <property type="protein sequence ID" value="KIE45342.1"/>
    <property type="molecule type" value="Genomic_DNA"/>
</dbReference>
<dbReference type="InterPro" id="IPR026881">
    <property type="entry name" value="WYL_dom"/>
</dbReference>
<protein>
    <submittedName>
        <fullName evidence="2">WYL domain protein</fullName>
    </submittedName>
</protein>
<sequence length="144" mass="17313">MCSAYDNKKFEATLEKLLSVSKEEKLMNPKIRFDFSLSRKGSNIDKYIRVIENAIDKEQIIEFEYTNSYGDKKIRLVEPVIVIYKWYGWYLLAYCCNKKDYRLFKVIRMRHLKLTYKPCSIKHENIDELLSKQEEQGNEKKYTS</sequence>
<name>A0A0C1QWH4_9CLOT</name>
<keyword evidence="3" id="KW-1185">Reference proteome</keyword>
<gene>
    <name evidence="2" type="ORF">U732_2747</name>
</gene>
<dbReference type="InterPro" id="IPR051534">
    <property type="entry name" value="CBASS_pafABC_assoc_protein"/>
</dbReference>
<dbReference type="PANTHER" id="PTHR34580:SF8">
    <property type="entry name" value="WYL DOMAIN-CONTAINING PROTEIN"/>
    <property type="match status" value="1"/>
</dbReference>
<dbReference type="PROSITE" id="PS52050">
    <property type="entry name" value="WYL"/>
    <property type="match status" value="1"/>
</dbReference>
<dbReference type="Pfam" id="PF13280">
    <property type="entry name" value="WYL"/>
    <property type="match status" value="1"/>
</dbReference>
<dbReference type="AlphaFoldDB" id="A0A0C1QWH4"/>
<dbReference type="Proteomes" id="UP000031366">
    <property type="component" value="Unassembled WGS sequence"/>
</dbReference>
<organism evidence="2 3">
    <name type="scientific">Clostridium argentinense CDC 2741</name>
    <dbReference type="NCBI Taxonomy" id="1418104"/>
    <lineage>
        <taxon>Bacteria</taxon>
        <taxon>Bacillati</taxon>
        <taxon>Bacillota</taxon>
        <taxon>Clostridia</taxon>
        <taxon>Eubacteriales</taxon>
        <taxon>Clostridiaceae</taxon>
        <taxon>Clostridium</taxon>
    </lineage>
</organism>
<accession>A0A0C1QWH4</accession>
<reference evidence="2 3" key="1">
    <citation type="journal article" date="2015" name="Infect. Genet. Evol.">
        <title>Genomic sequences of six botulinum neurotoxin-producing strains representing three clostridial species illustrate the mobility and diversity of botulinum neurotoxin genes.</title>
        <authorList>
            <person name="Smith T.J."/>
            <person name="Hill K.K."/>
            <person name="Xie G."/>
            <person name="Foley B.T."/>
            <person name="Williamson C.H."/>
            <person name="Foster J.T."/>
            <person name="Johnson S.L."/>
            <person name="Chertkov O."/>
            <person name="Teshima H."/>
            <person name="Gibbons H.S."/>
            <person name="Johnsky L.A."/>
            <person name="Karavis M.A."/>
            <person name="Smith L.A."/>
        </authorList>
    </citation>
    <scope>NUCLEOTIDE SEQUENCE [LARGE SCALE GENOMIC DNA]</scope>
    <source>
        <strain evidence="2 3">CDC 2741</strain>
    </source>
</reference>
<proteinExistence type="predicted"/>
<evidence type="ECO:0000313" key="3">
    <source>
        <dbReference type="Proteomes" id="UP000031366"/>
    </source>
</evidence>
<evidence type="ECO:0000259" key="1">
    <source>
        <dbReference type="Pfam" id="PF13280"/>
    </source>
</evidence>
<feature type="domain" description="WYL" evidence="1">
    <location>
        <begin position="47"/>
        <end position="113"/>
    </location>
</feature>
<comment type="caution">
    <text evidence="2">The sequence shown here is derived from an EMBL/GenBank/DDBJ whole genome shotgun (WGS) entry which is preliminary data.</text>
</comment>
<dbReference type="OrthoDB" id="9815009at2"/>
<dbReference type="RefSeq" id="WP_052268210.1">
    <property type="nucleotide sequence ID" value="NZ_AYSO01000019.1"/>
</dbReference>
<evidence type="ECO:0000313" key="2">
    <source>
        <dbReference type="EMBL" id="KIE45342.1"/>
    </source>
</evidence>